<feature type="transmembrane region" description="Helical" evidence="1">
    <location>
        <begin position="38"/>
        <end position="58"/>
    </location>
</feature>
<keyword evidence="1" id="KW-0472">Membrane</keyword>
<evidence type="ECO:0000256" key="1">
    <source>
        <dbReference type="SAM" id="Phobius"/>
    </source>
</evidence>
<dbReference type="AlphaFoldDB" id="A0A0F7X0Z3"/>
<organism evidence="2">
    <name type="scientific">Chlamydia pneumoniae</name>
    <name type="common">Chlamydophila pneumoniae</name>
    <dbReference type="NCBI Taxonomy" id="83558"/>
    <lineage>
        <taxon>Bacteria</taxon>
        <taxon>Pseudomonadati</taxon>
        <taxon>Chlamydiota</taxon>
        <taxon>Chlamydiia</taxon>
        <taxon>Chlamydiales</taxon>
        <taxon>Chlamydiaceae</taxon>
        <taxon>Chlamydia/Chlamydophila group</taxon>
        <taxon>Chlamydia</taxon>
    </lineage>
</organism>
<accession>A0A0F7X0Z3</accession>
<feature type="transmembrane region" description="Helical" evidence="1">
    <location>
        <begin position="70"/>
        <end position="93"/>
    </location>
</feature>
<keyword evidence="1" id="KW-0812">Transmembrane</keyword>
<dbReference type="EMBL" id="LN847022">
    <property type="protein sequence ID" value="CRI42227.1"/>
    <property type="molecule type" value="Genomic_DNA"/>
</dbReference>
<protein>
    <submittedName>
        <fullName evidence="2">Uncharacterized protein</fullName>
    </submittedName>
</protein>
<proteinExistence type="predicted"/>
<evidence type="ECO:0000313" key="2">
    <source>
        <dbReference type="EMBL" id="CRI42227.1"/>
    </source>
</evidence>
<reference evidence="2" key="1">
    <citation type="submission" date="2015-05" db="EMBL/GenBank/DDBJ databases">
        <authorList>
            <person name="Rattei Thomas"/>
        </authorList>
    </citation>
    <scope>NUCLEOTIDE SEQUENCE</scope>
    <source>
        <strain evidence="2">DC9</strain>
    </source>
</reference>
<keyword evidence="1" id="KW-1133">Transmembrane helix</keyword>
<name>A0A0F7X0Z3_CHLPN</name>
<gene>
    <name evidence="2" type="ORF">BN1224_DC9_AN_00140</name>
</gene>
<sequence>MCLIDCLGQGFEAAINTVCCCSDSSESKANVAKVSAGLLALTAIVSFILIILICTGVLGASGMTFGMSNVAAVLVLVVTILLSMFLSGACFAAKREILR</sequence>